<evidence type="ECO:0000313" key="2">
    <source>
        <dbReference type="Proteomes" id="UP001291623"/>
    </source>
</evidence>
<reference evidence="1" key="1">
    <citation type="submission" date="2023-12" db="EMBL/GenBank/DDBJ databases">
        <title>Genome assembly of Anisodus tanguticus.</title>
        <authorList>
            <person name="Wang Y.-J."/>
        </authorList>
    </citation>
    <scope>NUCLEOTIDE SEQUENCE</scope>
    <source>
        <strain evidence="1">KB-2021</strain>
        <tissue evidence="1">Leaf</tissue>
    </source>
</reference>
<dbReference type="AlphaFoldDB" id="A0AAE1SUE4"/>
<protein>
    <submittedName>
        <fullName evidence="1">Uncharacterized protein</fullName>
    </submittedName>
</protein>
<gene>
    <name evidence="1" type="ORF">RND71_006716</name>
</gene>
<dbReference type="Proteomes" id="UP001291623">
    <property type="component" value="Unassembled WGS sequence"/>
</dbReference>
<sequence length="243" mass="27578">MESINHLTTTFSSNNQECEFELTHGIANSSASASCPIEVASFEEDINLLACDYFDGVLKYINQMLMEEDLKNRPCMLQDSLALQATEKSFYDALSADQQLIVNYEGPPSSKYLASCSERSDQTELYDTTLLCSSKNPGFYSDPPCCQIDHSTEEKLAYKPLYVQSRMPKRGRPRAGAKRVIANAVDLWSLLTQCAQAMANYETRTPHEKLNLIRYIVLHMVKQQKEWHTTLLMPSRLAWLALE</sequence>
<accession>A0AAE1SUE4</accession>
<comment type="caution">
    <text evidence="1">The sequence shown here is derived from an EMBL/GenBank/DDBJ whole genome shotgun (WGS) entry which is preliminary data.</text>
</comment>
<evidence type="ECO:0000313" key="1">
    <source>
        <dbReference type="EMBL" id="KAK4376039.1"/>
    </source>
</evidence>
<organism evidence="1 2">
    <name type="scientific">Anisodus tanguticus</name>
    <dbReference type="NCBI Taxonomy" id="243964"/>
    <lineage>
        <taxon>Eukaryota</taxon>
        <taxon>Viridiplantae</taxon>
        <taxon>Streptophyta</taxon>
        <taxon>Embryophyta</taxon>
        <taxon>Tracheophyta</taxon>
        <taxon>Spermatophyta</taxon>
        <taxon>Magnoliopsida</taxon>
        <taxon>eudicotyledons</taxon>
        <taxon>Gunneridae</taxon>
        <taxon>Pentapetalae</taxon>
        <taxon>asterids</taxon>
        <taxon>lamiids</taxon>
        <taxon>Solanales</taxon>
        <taxon>Solanaceae</taxon>
        <taxon>Solanoideae</taxon>
        <taxon>Hyoscyameae</taxon>
        <taxon>Anisodus</taxon>
    </lineage>
</organism>
<name>A0AAE1SUE4_9SOLA</name>
<proteinExistence type="predicted"/>
<dbReference type="EMBL" id="JAVYJV010000003">
    <property type="protein sequence ID" value="KAK4376039.1"/>
    <property type="molecule type" value="Genomic_DNA"/>
</dbReference>
<keyword evidence="2" id="KW-1185">Reference proteome</keyword>